<evidence type="ECO:0000256" key="1">
    <source>
        <dbReference type="ARBA" id="ARBA00022448"/>
    </source>
</evidence>
<name>A0ABW1INM1_9BACL</name>
<keyword evidence="2" id="KW-0547">Nucleotide-binding</keyword>
<reference evidence="5" key="1">
    <citation type="journal article" date="2019" name="Int. J. Syst. Evol. Microbiol.">
        <title>The Global Catalogue of Microorganisms (GCM) 10K type strain sequencing project: providing services to taxonomists for standard genome sequencing and annotation.</title>
        <authorList>
            <consortium name="The Broad Institute Genomics Platform"/>
            <consortium name="The Broad Institute Genome Sequencing Center for Infectious Disease"/>
            <person name="Wu L."/>
            <person name="Ma J."/>
        </authorList>
    </citation>
    <scope>NUCLEOTIDE SEQUENCE [LARGE SCALE GENOMIC DNA]</scope>
    <source>
        <strain evidence="5">CCM 8749</strain>
    </source>
</reference>
<dbReference type="SUPFAM" id="SSF52540">
    <property type="entry name" value="P-loop containing nucleoside triphosphate hydrolases"/>
    <property type="match status" value="1"/>
</dbReference>
<evidence type="ECO:0000313" key="4">
    <source>
        <dbReference type="EMBL" id="MFC5986670.1"/>
    </source>
</evidence>
<dbReference type="Gene3D" id="3.40.50.300">
    <property type="entry name" value="P-loop containing nucleotide triphosphate hydrolases"/>
    <property type="match status" value="1"/>
</dbReference>
<proteinExistence type="predicted"/>
<keyword evidence="3" id="KW-0067">ATP-binding</keyword>
<evidence type="ECO:0000256" key="3">
    <source>
        <dbReference type="ARBA" id="ARBA00022840"/>
    </source>
</evidence>
<dbReference type="PANTHER" id="PTHR42711:SF1">
    <property type="entry name" value="ABC-TRANSPORT PROTEIN, ATP-BINDING COMPONENT"/>
    <property type="match status" value="1"/>
</dbReference>
<dbReference type="InterPro" id="IPR050763">
    <property type="entry name" value="ABC_transporter_ATP-binding"/>
</dbReference>
<organism evidence="4 5">
    <name type="scientific">Marinicrinis lubricantis</name>
    <dbReference type="NCBI Taxonomy" id="2086470"/>
    <lineage>
        <taxon>Bacteria</taxon>
        <taxon>Bacillati</taxon>
        <taxon>Bacillota</taxon>
        <taxon>Bacilli</taxon>
        <taxon>Bacillales</taxon>
        <taxon>Paenibacillaceae</taxon>
    </lineage>
</organism>
<accession>A0ABW1INM1</accession>
<protein>
    <recommendedName>
        <fullName evidence="6">ABC-2 type transport system ATP-binding protein</fullName>
    </recommendedName>
</protein>
<dbReference type="EMBL" id="JBHSQV010000126">
    <property type="protein sequence ID" value="MFC5986670.1"/>
    <property type="molecule type" value="Genomic_DNA"/>
</dbReference>
<sequence>MKALNEDWGKTILLTTHDMDDIEQLCRRVMVINGGKLAYDGTTDQLRNMIGLPTLIRVTYNGRYHIPDSLLHAASEHHTTMAGTPLLRVKEISENGVVVEGNRSQLKAFDIVQELSRWGQIEDIHMEEPDFEDIIHRIY</sequence>
<dbReference type="Proteomes" id="UP001596250">
    <property type="component" value="Unassembled WGS sequence"/>
</dbReference>
<evidence type="ECO:0000256" key="2">
    <source>
        <dbReference type="ARBA" id="ARBA00022741"/>
    </source>
</evidence>
<keyword evidence="5" id="KW-1185">Reference proteome</keyword>
<dbReference type="PANTHER" id="PTHR42711">
    <property type="entry name" value="ABC TRANSPORTER ATP-BINDING PROTEIN"/>
    <property type="match status" value="1"/>
</dbReference>
<keyword evidence="1" id="KW-0813">Transport</keyword>
<dbReference type="InterPro" id="IPR027417">
    <property type="entry name" value="P-loop_NTPase"/>
</dbReference>
<comment type="caution">
    <text evidence="4">The sequence shown here is derived from an EMBL/GenBank/DDBJ whole genome shotgun (WGS) entry which is preliminary data.</text>
</comment>
<evidence type="ECO:0008006" key="6">
    <source>
        <dbReference type="Google" id="ProtNLM"/>
    </source>
</evidence>
<gene>
    <name evidence="4" type="ORF">ACFPXP_09600</name>
</gene>
<dbReference type="RefSeq" id="WP_379893986.1">
    <property type="nucleotide sequence ID" value="NZ_CBCSCT010000082.1"/>
</dbReference>
<evidence type="ECO:0000313" key="5">
    <source>
        <dbReference type="Proteomes" id="UP001596250"/>
    </source>
</evidence>